<reference evidence="14" key="2">
    <citation type="journal article" date="2004" name="Chem. Biol.">
        <title>Biosynthesis of the angiogenesis inhibitor borrelidin by Streptomyces parvulus Tu4055: cluster analysis and assignment of functions.</title>
        <authorList>
            <person name="Olano C."/>
            <person name="Wilkinson B."/>
            <person name="Sanchez C."/>
            <person name="Moss S."/>
            <person name="Sheridan R."/>
            <person name="Math V."/>
            <person name="Weston A.J."/>
            <person name="Brana A.F."/>
            <person name="Martin C.J."/>
            <person name="Oliynyk M."/>
            <person name="Mendez C."/>
            <person name="Leadlay P.F."/>
            <person name="Salas J.A."/>
        </authorList>
    </citation>
    <scope>NUCLEOTIDE SEQUENCE</scope>
    <source>
        <strain evidence="14">Tu4055</strain>
    </source>
</reference>
<dbReference type="SMART" id="SM00822">
    <property type="entry name" value="PKS_KR"/>
    <property type="match status" value="1"/>
</dbReference>
<feature type="domain" description="Carrier" evidence="11">
    <location>
        <begin position="1999"/>
        <end position="2074"/>
    </location>
</feature>
<feature type="domain" description="Ketosynthase family 3 (KS3)" evidence="12">
    <location>
        <begin position="59"/>
        <end position="484"/>
    </location>
</feature>
<proteinExistence type="predicted"/>
<keyword evidence="14" id="KW-0032">Aminotransferase</keyword>
<evidence type="ECO:0000256" key="7">
    <source>
        <dbReference type="ARBA" id="ARBA00023268"/>
    </source>
</evidence>
<keyword evidence="6" id="KW-0045">Antibiotic biosynthesis</keyword>
<dbReference type="InterPro" id="IPR042104">
    <property type="entry name" value="PKS_dehydratase_sf"/>
</dbReference>
<keyword evidence="4" id="KW-0597">Phosphoprotein</keyword>
<dbReference type="CDD" id="cd08956">
    <property type="entry name" value="KR_3_FAS_SDR_x"/>
    <property type="match status" value="1"/>
</dbReference>
<dbReference type="GO" id="GO:0004312">
    <property type="term" value="F:fatty acid synthase activity"/>
    <property type="evidence" value="ECO:0007669"/>
    <property type="project" value="TreeGrafter"/>
</dbReference>
<dbReference type="InterPro" id="IPR013968">
    <property type="entry name" value="PKS_KR"/>
</dbReference>
<dbReference type="Pfam" id="PF08990">
    <property type="entry name" value="Docking"/>
    <property type="match status" value="1"/>
</dbReference>
<comment type="pathway">
    <text evidence="2">Antibiotic biosynthesis.</text>
</comment>
<dbReference type="InterPro" id="IPR013154">
    <property type="entry name" value="ADH-like_N"/>
</dbReference>
<dbReference type="PROSITE" id="PS52004">
    <property type="entry name" value="KS3_2"/>
    <property type="match status" value="1"/>
</dbReference>
<dbReference type="GO" id="GO:0008270">
    <property type="term" value="F:zinc ion binding"/>
    <property type="evidence" value="ECO:0007669"/>
    <property type="project" value="InterPro"/>
</dbReference>
<gene>
    <name evidence="14" type="primary">borA5</name>
</gene>
<dbReference type="CDD" id="cd00833">
    <property type="entry name" value="PKS"/>
    <property type="match status" value="1"/>
</dbReference>
<dbReference type="Pfam" id="PF00550">
    <property type="entry name" value="PP-binding"/>
    <property type="match status" value="1"/>
</dbReference>
<dbReference type="FunFam" id="3.40.366.10:FF:000002">
    <property type="entry name" value="Probable polyketide synthase 2"/>
    <property type="match status" value="1"/>
</dbReference>
<dbReference type="GO" id="GO:0016491">
    <property type="term" value="F:oxidoreductase activity"/>
    <property type="evidence" value="ECO:0007669"/>
    <property type="project" value="InterPro"/>
</dbReference>
<dbReference type="Gene3D" id="3.40.366.10">
    <property type="entry name" value="Malonyl-Coenzyme A Acyl Carrier Protein, domain 2"/>
    <property type="match status" value="1"/>
</dbReference>
<dbReference type="GO" id="GO:0008483">
    <property type="term" value="F:transaminase activity"/>
    <property type="evidence" value="ECO:0007669"/>
    <property type="project" value="UniProtKB-KW"/>
</dbReference>
<dbReference type="Pfam" id="PF13602">
    <property type="entry name" value="ADH_zinc_N_2"/>
    <property type="match status" value="1"/>
</dbReference>
<keyword evidence="7" id="KW-0511">Multifunctional enzyme</keyword>
<evidence type="ECO:0000256" key="4">
    <source>
        <dbReference type="ARBA" id="ARBA00022553"/>
    </source>
</evidence>
<evidence type="ECO:0000256" key="3">
    <source>
        <dbReference type="ARBA" id="ARBA00022450"/>
    </source>
</evidence>
<dbReference type="InterPro" id="IPR001227">
    <property type="entry name" value="Ac_transferase_dom_sf"/>
</dbReference>
<dbReference type="CDD" id="cd05195">
    <property type="entry name" value="enoyl_red"/>
    <property type="match status" value="1"/>
</dbReference>
<keyword evidence="3" id="KW-0596">Phosphopantetheine</keyword>
<feature type="domain" description="PKS/mFAS DH" evidence="13">
    <location>
        <begin position="941"/>
        <end position="1207"/>
    </location>
</feature>
<feature type="region of interest" description="C-terminal hotdog fold" evidence="9">
    <location>
        <begin position="1072"/>
        <end position="1207"/>
    </location>
</feature>
<dbReference type="GO" id="GO:0004315">
    <property type="term" value="F:3-oxoacyl-[acyl-carrier-protein] synthase activity"/>
    <property type="evidence" value="ECO:0007669"/>
    <property type="project" value="InterPro"/>
</dbReference>
<dbReference type="GO" id="GO:0031177">
    <property type="term" value="F:phosphopantetheine binding"/>
    <property type="evidence" value="ECO:0007669"/>
    <property type="project" value="InterPro"/>
</dbReference>
<dbReference type="Pfam" id="PF00698">
    <property type="entry name" value="Acyl_transf_1"/>
    <property type="match status" value="1"/>
</dbReference>
<dbReference type="SUPFAM" id="SSF55048">
    <property type="entry name" value="Probable ACP-binding domain of malonyl-CoA ACP transacylase"/>
    <property type="match status" value="1"/>
</dbReference>
<dbReference type="InterPro" id="IPR036291">
    <property type="entry name" value="NAD(P)-bd_dom_sf"/>
</dbReference>
<evidence type="ECO:0000259" key="12">
    <source>
        <dbReference type="PROSITE" id="PS52004"/>
    </source>
</evidence>
<dbReference type="InterPro" id="IPR011032">
    <property type="entry name" value="GroES-like_sf"/>
</dbReference>
<dbReference type="SMART" id="SM00826">
    <property type="entry name" value="PKS_DH"/>
    <property type="match status" value="1"/>
</dbReference>
<dbReference type="FunFam" id="1.10.1200.10:FF:000007">
    <property type="entry name" value="Probable polyketide synthase pks17"/>
    <property type="match status" value="1"/>
</dbReference>
<dbReference type="InterPro" id="IPR050091">
    <property type="entry name" value="PKS_NRPS_Biosynth_Enz"/>
</dbReference>
<dbReference type="PROSITE" id="PS01162">
    <property type="entry name" value="QOR_ZETA_CRYSTAL"/>
    <property type="match status" value="1"/>
</dbReference>
<dbReference type="SUPFAM" id="SSF101173">
    <property type="entry name" value="Docking domain B of the erythromycin polyketide synthase (DEBS)"/>
    <property type="match status" value="1"/>
</dbReference>
<dbReference type="Pfam" id="PF08240">
    <property type="entry name" value="ADH_N"/>
    <property type="match status" value="1"/>
</dbReference>
<dbReference type="Gene3D" id="3.40.50.720">
    <property type="entry name" value="NAD(P)-binding Rossmann-like Domain"/>
    <property type="match status" value="1"/>
</dbReference>
<dbReference type="SMART" id="SM00825">
    <property type="entry name" value="PKS_KS"/>
    <property type="match status" value="1"/>
</dbReference>
<dbReference type="Gene3D" id="3.90.180.10">
    <property type="entry name" value="Medium-chain alcohol dehydrogenases, catalytic domain"/>
    <property type="match status" value="1"/>
</dbReference>
<dbReference type="PROSITE" id="PS00606">
    <property type="entry name" value="KS3_1"/>
    <property type="match status" value="1"/>
</dbReference>
<dbReference type="InterPro" id="IPR016035">
    <property type="entry name" value="Acyl_Trfase/lysoPLipase"/>
</dbReference>
<evidence type="ECO:0000256" key="8">
    <source>
        <dbReference type="ARBA" id="ARBA00023315"/>
    </source>
</evidence>
<dbReference type="FunFam" id="3.40.47.10:FF:000019">
    <property type="entry name" value="Polyketide synthase type I"/>
    <property type="match status" value="1"/>
</dbReference>
<dbReference type="InterPro" id="IPR032821">
    <property type="entry name" value="PKS_assoc"/>
</dbReference>
<dbReference type="SMART" id="SM00827">
    <property type="entry name" value="PKS_AT"/>
    <property type="match status" value="1"/>
</dbReference>
<name>Q70HZ8_9ACTN</name>
<dbReference type="Pfam" id="PF02801">
    <property type="entry name" value="Ketoacyl-synt_C"/>
    <property type="match status" value="1"/>
</dbReference>
<dbReference type="GO" id="GO:0033068">
    <property type="term" value="P:macrolide biosynthetic process"/>
    <property type="evidence" value="ECO:0007669"/>
    <property type="project" value="UniProtKB-ARBA"/>
</dbReference>
<dbReference type="PROSITE" id="PS00012">
    <property type="entry name" value="PHOSPHOPANTETHEINE"/>
    <property type="match status" value="1"/>
</dbReference>
<dbReference type="SUPFAM" id="SSF52151">
    <property type="entry name" value="FabD/lysophospholipase-like"/>
    <property type="match status" value="1"/>
</dbReference>
<dbReference type="PANTHER" id="PTHR43775">
    <property type="entry name" value="FATTY ACID SYNTHASE"/>
    <property type="match status" value="1"/>
</dbReference>
<dbReference type="Pfam" id="PF16197">
    <property type="entry name" value="KAsynt_C_assoc"/>
    <property type="match status" value="1"/>
</dbReference>
<dbReference type="InterPro" id="IPR016036">
    <property type="entry name" value="Malonyl_transacylase_ACP-bd"/>
</dbReference>
<comment type="cofactor">
    <cofactor evidence="1">
        <name>pantetheine 4'-phosphate</name>
        <dbReference type="ChEBI" id="CHEBI:47942"/>
    </cofactor>
</comment>
<dbReference type="InterPro" id="IPR020843">
    <property type="entry name" value="ER"/>
</dbReference>
<dbReference type="InterPro" id="IPR006162">
    <property type="entry name" value="Ppantetheine_attach_site"/>
</dbReference>
<dbReference type="Pfam" id="PF21089">
    <property type="entry name" value="PKS_DH_N"/>
    <property type="match status" value="1"/>
</dbReference>
<dbReference type="InterPro" id="IPR020807">
    <property type="entry name" value="PKS_DH"/>
</dbReference>
<reference evidence="14" key="1">
    <citation type="journal article" date="2003" name="Chem. Commun. (Camb.)">
        <title>Evidence from engineered gene fusions for the repeated use of a module in a modular polyketide synthase.</title>
        <authorList>
            <person name="Olano C."/>
            <person name="Wilkinson B."/>
            <person name="Moss S."/>
            <person name="Brana A.F."/>
            <person name="Mendez C."/>
            <person name="Leadlay P.F."/>
            <person name="Salas J.A."/>
        </authorList>
    </citation>
    <scope>NUCLEOTIDE SEQUENCE</scope>
    <source>
        <strain evidence="14">Tu4055</strain>
    </source>
</reference>
<feature type="region of interest" description="Disordered" evidence="10">
    <location>
        <begin position="1"/>
        <end position="27"/>
    </location>
</feature>
<dbReference type="InterPro" id="IPR020806">
    <property type="entry name" value="PKS_PP-bd"/>
</dbReference>
<dbReference type="PROSITE" id="PS50075">
    <property type="entry name" value="CARRIER"/>
    <property type="match status" value="1"/>
</dbReference>
<dbReference type="InterPro" id="IPR036736">
    <property type="entry name" value="ACP-like_sf"/>
</dbReference>
<dbReference type="InterPro" id="IPR049900">
    <property type="entry name" value="PKS_mFAS_DH"/>
</dbReference>
<dbReference type="SMART" id="SM01294">
    <property type="entry name" value="PKS_PP_betabranch"/>
    <property type="match status" value="1"/>
</dbReference>
<keyword evidence="8" id="KW-0012">Acyltransferase</keyword>
<dbReference type="InterPro" id="IPR014043">
    <property type="entry name" value="Acyl_transferase_dom"/>
</dbReference>
<organism evidence="14">
    <name type="scientific">Streptomyces parvulus</name>
    <dbReference type="NCBI Taxonomy" id="146923"/>
    <lineage>
        <taxon>Bacteria</taxon>
        <taxon>Bacillati</taxon>
        <taxon>Actinomycetota</taxon>
        <taxon>Actinomycetes</taxon>
        <taxon>Kitasatosporales</taxon>
        <taxon>Streptomycetaceae</taxon>
        <taxon>Streptomyces</taxon>
    </lineage>
</organism>
<dbReference type="InterPro" id="IPR049552">
    <property type="entry name" value="PKS_DH_N"/>
</dbReference>
<dbReference type="EMBL" id="AJ580915">
    <property type="protein sequence ID" value="CAE45671.1"/>
    <property type="molecule type" value="Genomic_DNA"/>
</dbReference>
<dbReference type="SMART" id="SM00823">
    <property type="entry name" value="PKS_PP"/>
    <property type="match status" value="1"/>
</dbReference>
<dbReference type="InterPro" id="IPR055123">
    <property type="entry name" value="SpnB-like_Rossmann"/>
</dbReference>
<dbReference type="Gene3D" id="3.40.47.10">
    <property type="match status" value="1"/>
</dbReference>
<dbReference type="FunFam" id="3.40.50.720:FF:000209">
    <property type="entry name" value="Polyketide synthase Pks12"/>
    <property type="match status" value="1"/>
</dbReference>
<dbReference type="SUPFAM" id="SSF51735">
    <property type="entry name" value="NAD(P)-binding Rossmann-fold domains"/>
    <property type="match status" value="3"/>
</dbReference>
<dbReference type="InterPro" id="IPR014030">
    <property type="entry name" value="Ketoacyl_synth_N"/>
</dbReference>
<accession>Q70HZ8</accession>
<feature type="active site" description="Proton donor; for dehydratase activity" evidence="9">
    <location>
        <position position="1131"/>
    </location>
</feature>
<dbReference type="InterPro" id="IPR016039">
    <property type="entry name" value="Thiolase-like"/>
</dbReference>
<evidence type="ECO:0000256" key="6">
    <source>
        <dbReference type="ARBA" id="ARBA00023194"/>
    </source>
</evidence>
<dbReference type="InterPro" id="IPR036299">
    <property type="entry name" value="Polyketide_synth_docking_sf"/>
</dbReference>
<evidence type="ECO:0000256" key="2">
    <source>
        <dbReference type="ARBA" id="ARBA00004792"/>
    </source>
</evidence>
<feature type="active site" description="Proton acceptor; for dehydratase activity" evidence="9">
    <location>
        <position position="972"/>
    </location>
</feature>
<dbReference type="Gene3D" id="3.10.129.110">
    <property type="entry name" value="Polyketide synthase dehydratase"/>
    <property type="match status" value="1"/>
</dbReference>
<evidence type="ECO:0000256" key="9">
    <source>
        <dbReference type="PROSITE-ProRule" id="PRU01363"/>
    </source>
</evidence>
<dbReference type="FunFam" id="3.90.180.10:FF:000032">
    <property type="entry name" value="Probable polyketide synthase pks1"/>
    <property type="match status" value="1"/>
</dbReference>
<dbReference type="Pfam" id="PF14765">
    <property type="entry name" value="PS-DH"/>
    <property type="match status" value="1"/>
</dbReference>
<evidence type="ECO:0000256" key="1">
    <source>
        <dbReference type="ARBA" id="ARBA00001957"/>
    </source>
</evidence>
<dbReference type="Pfam" id="PF22953">
    <property type="entry name" value="SpnB_Rossmann"/>
    <property type="match status" value="1"/>
</dbReference>
<dbReference type="PROSITE" id="PS52019">
    <property type="entry name" value="PKS_MFAS_DH"/>
    <property type="match status" value="1"/>
</dbReference>
<dbReference type="SUPFAM" id="SSF47336">
    <property type="entry name" value="ACP-like"/>
    <property type="match status" value="1"/>
</dbReference>
<dbReference type="Pfam" id="PF00109">
    <property type="entry name" value="ketoacyl-synt"/>
    <property type="match status" value="1"/>
</dbReference>
<dbReference type="InterPro" id="IPR015083">
    <property type="entry name" value="NorB/c/GfsB-D-like_docking"/>
</dbReference>
<protein>
    <submittedName>
        <fullName evidence="14">Borrelidin polyketide synthase, type I</fullName>
    </submittedName>
</protein>
<dbReference type="Gene3D" id="1.10.1200.10">
    <property type="entry name" value="ACP-like"/>
    <property type="match status" value="1"/>
</dbReference>
<evidence type="ECO:0000259" key="11">
    <source>
        <dbReference type="PROSITE" id="PS50075"/>
    </source>
</evidence>
<dbReference type="SUPFAM" id="SSF50129">
    <property type="entry name" value="GroES-like"/>
    <property type="match status" value="1"/>
</dbReference>
<dbReference type="Pfam" id="PF08659">
    <property type="entry name" value="KR"/>
    <property type="match status" value="1"/>
</dbReference>
<dbReference type="InterPro" id="IPR020841">
    <property type="entry name" value="PKS_Beta-ketoAc_synthase_dom"/>
</dbReference>
<dbReference type="InterPro" id="IPR014031">
    <property type="entry name" value="Ketoacyl_synth_C"/>
</dbReference>
<evidence type="ECO:0000256" key="10">
    <source>
        <dbReference type="SAM" id="MobiDB-lite"/>
    </source>
</evidence>
<keyword evidence="5" id="KW-0808">Transferase</keyword>
<dbReference type="InterPro" id="IPR002364">
    <property type="entry name" value="Quin_OxRdtase/zeta-crystal_CS"/>
</dbReference>
<dbReference type="SUPFAM" id="SSF53901">
    <property type="entry name" value="Thiolase-like"/>
    <property type="match status" value="1"/>
</dbReference>
<dbReference type="PANTHER" id="PTHR43775:SF51">
    <property type="entry name" value="INACTIVE PHENOLPHTHIOCEROL SYNTHESIS POLYKETIDE SYNTHASE TYPE I PKS1-RELATED"/>
    <property type="match status" value="1"/>
</dbReference>
<dbReference type="InterPro" id="IPR009081">
    <property type="entry name" value="PP-bd_ACP"/>
</dbReference>
<dbReference type="Gene3D" id="3.40.50.11460">
    <property type="match status" value="1"/>
</dbReference>
<evidence type="ECO:0000256" key="5">
    <source>
        <dbReference type="ARBA" id="ARBA00022679"/>
    </source>
</evidence>
<dbReference type="InterPro" id="IPR057326">
    <property type="entry name" value="KR_dom"/>
</dbReference>
<evidence type="ECO:0000259" key="13">
    <source>
        <dbReference type="PROSITE" id="PS52019"/>
    </source>
</evidence>
<dbReference type="Gene3D" id="3.30.70.3290">
    <property type="match status" value="1"/>
</dbReference>
<dbReference type="InterPro" id="IPR049551">
    <property type="entry name" value="PKS_DH_C"/>
</dbReference>
<dbReference type="GO" id="GO:0006633">
    <property type="term" value="P:fatty acid biosynthetic process"/>
    <property type="evidence" value="ECO:0007669"/>
    <property type="project" value="InterPro"/>
</dbReference>
<sequence>MTSVGRRQLHVHPEDHDHHAKRTGLSMGDEQKLRTYLRRVTADLADVTERLQRAEDKNAEPIAIVGMGCRYPGGVRSPEEFWNLLDEGVDAVAGFPEDRGWDLENLYDPDPDEPGKCYAREGGFLYDAGEFDAAFFGISPREALSMDPQQRLLLECSWSALERAGIDPGSLRGKDVGVYVGAWNSNYGRGGGAESSEGHLLTGNASSVVSGRVAYVLGLEGPAVTIDTACSSSLVGLHLAAQALRSGECGLALAGGVTVMSTPLSLVSFSRQRGLAQDGRSKAFSADADGMGMAEGVGVLVLERLSEARRNGHEVLAVLRSSAVNQDGASNGLSAPNGPAQQRVIQSALTVGRLAPSDIDVVEAHGTGTALGDPIEAQALLATYGRGRDADRPLWLGSVKSNIGHTQAAAGVAGVIKMVLALRKGVLPRTLHVDEPTGEVDWDSGAVRLLTEAREWPSGEGRVRRAGVSSFGISGTNAHVIVEEAPEEEPRPEAPSVDVVPWVLSARSAEALREQAARLASVAGGLNVVDVGWSLASTRAAFEHRAVVVGRDSEELVSGLSSVSGVEVGVGVGAGGGVVLVFAGQGCQWVGMGRELLGSSLVFAESMRECAAALSPFVDFSVVDVLGSAGELGRVEVVQPALWAVMVSLARVWRSWGVPVAAVVGHSQGEIAAATVAGALSVGDAARVVALRSRLIAERLSGLGGMVSVALSRERVVSLIAGVPGVSVAAVNGSSSTVVSGEAAGLERVLAACVSSGVRARRIDVDYASHSVQVELIREELLGVLDGIVPRSGEIPFVSTVTGERIDTVELGAEYWYRNLRQTVEFQASVQTLLAQGHQVFLESSPHPVLTVGIEETVHESAAQAVVLGSLRRDEGALTRLVTSAGEAWARGVPVDWAGMLAGGRRVELPTYPFLRERLWLEPSRSRTGNLNMAGLVEAGHEILPAAVELPGEQWVWTGELSLSAYPWLADHQVLGQTLVPGVAWVELALHAGHQLGFGSVEELTLQAPLVLGESDAVQVRVVVSDLGESDRRAVSVHSRGDDQTWVTHAEGFLTAKGAQPETMAVWPPSGAEPVEADGFYERLADAGYHYGPVFQGVSKVWRAGEEIYAEVGLLDDADVDGFGIHPALLDAALQTAYVAQRGPAETKLPFAFGDVQLFATGARSLRVRVSPAAQQGMAWEAWDPTGLPVFSLGYLATRPVDRGQLTVKRPESLFKVAWDETVPVVGNATAAHGVVLGDDPFALGAALRAAGWEVGAAPEPASADTAAEVLLLPCTAPGEPDADLPTAVRAVTARVLGVLQEWLADERLAGTRLAVVTRNALPGDLLHSPVWGLVRSAQTENPGRITLVDLDDHPDSAAVLAEAVQSDEPRIMVREGRPTAARLVRATAPELVPPAGADAWRLEITEPGTFDNLTLGVYPHAEKTLADNEVRVAVHAGGLNFHDVVAALGMVEDDLTLGREAAGVVVEVGDAVPDLTPGDHVMGILSSGFGPLAVTDHRYLARMPEGWTFAQAASVPAAFLTAYYGLCDLGGIRAGDRVLIHAAAGGVGMAAVQIARHLGAEVFGTASPRKWGALRALGLDDAHLSSSRTLDFEQEFLDATDGRGVDLVLNSLAREFVDASLRLMPGGGRFVDMGKTDIRRPEQVAEDHGGVAYQAFDLVEAGPQRTGEMLAEIVRLFQAGAFRPLPITQWDVRRAPEAFRHISQAKHIGKIVLTVPRPIDTDGTVMVTGATGTLGGFVARHLVTHHGIRRLLLVSRSAERTDLVRELTELGADVTWASCDLADATAVEETVRSVDERHPLVAVVHSAGVLDDGVIDKQSPERLDTVMRPKVDAAWNLHRLLDNAPLADFVLFSSASGVLGGAGQSNYAAANAFLDALAEHRRAQGLAGQALAWGLWSDRSTMTGQLGSTELARIARNGVAEMSETEGLALFDAARDTAEAVLLPMHLDVARLRSRNGEVPAVFRRLIHATARRTASTAVRSAGLEQQLASLSGPERTELLLGLVRDHAAAVLGHGTSDAVSPDRPFRDLGFDSLTAVELRNRFAALTGLRLPATLVFDHPSPTALAGHLAGLLGAATPSAAEPVLAAVGRLRADLRSLTPDAEGAEDVTIQLEALLAEWREAAEKRAPEAVGDEDLSTATDDEIFALVDSELGEA</sequence>
<feature type="region of interest" description="N-terminal hotdog fold" evidence="9">
    <location>
        <begin position="941"/>
        <end position="1061"/>
    </location>
</feature>
<dbReference type="InterPro" id="IPR018201">
    <property type="entry name" value="Ketoacyl_synth_AS"/>
</dbReference>
<dbReference type="SMART" id="SM00829">
    <property type="entry name" value="PKS_ER"/>
    <property type="match status" value="1"/>
</dbReference>
<evidence type="ECO:0000313" key="14">
    <source>
        <dbReference type="EMBL" id="CAE45671.1"/>
    </source>
</evidence>